<reference evidence="2 3" key="1">
    <citation type="submission" date="2016-04" db="EMBL/GenBank/DDBJ databases">
        <authorList>
            <person name="Chen L."/>
            <person name="Zhuang W."/>
            <person name="Wang G."/>
        </authorList>
    </citation>
    <scope>NUCLEOTIDE SEQUENCE [LARGE SCALE GENOMIC DNA]</scope>
    <source>
        <strain evidence="3">GR20</strain>
    </source>
</reference>
<keyword evidence="1" id="KW-1133">Transmembrane helix</keyword>
<evidence type="ECO:0000313" key="2">
    <source>
        <dbReference type="EMBL" id="OQP52249.1"/>
    </source>
</evidence>
<dbReference type="Proteomes" id="UP000192277">
    <property type="component" value="Unassembled WGS sequence"/>
</dbReference>
<dbReference type="RefSeq" id="WP_014220296.1">
    <property type="nucleotide sequence ID" value="NZ_LWBO01000004.1"/>
</dbReference>
<feature type="transmembrane region" description="Helical" evidence="1">
    <location>
        <begin position="70"/>
        <end position="93"/>
    </location>
</feature>
<dbReference type="EMBL" id="LWBO01000004">
    <property type="protein sequence ID" value="OQP52249.1"/>
    <property type="molecule type" value="Genomic_DNA"/>
</dbReference>
<feature type="transmembrane region" description="Helical" evidence="1">
    <location>
        <begin position="100"/>
        <end position="118"/>
    </location>
</feature>
<keyword evidence="1" id="KW-0812">Transmembrane</keyword>
<accession>A0ABX3P218</accession>
<keyword evidence="3" id="KW-1185">Reference proteome</keyword>
<protein>
    <submittedName>
        <fullName evidence="2">DUF983 domain-containing protein</fullName>
    </submittedName>
</protein>
<sequence>MEASIDLTTTDKRPGVLNVFKCKCPRCRRGDMFANKNPYALKTTMRMNKECPVCGQPFNLEVGFYYGSSYVSYAVSIALSVATFVAWWVLIGFSLQDNRFFYWLAFNAVFLIAAQPYLMRLARTGWLMFFVRYDIDWRTPPAQQLERLNEEQEKNW</sequence>
<gene>
    <name evidence="2" type="ORF">A4D02_23945</name>
</gene>
<comment type="caution">
    <text evidence="2">The sequence shown here is derived from an EMBL/GenBank/DDBJ whole genome shotgun (WGS) entry which is preliminary data.</text>
</comment>
<proteinExistence type="predicted"/>
<keyword evidence="1" id="KW-0472">Membrane</keyword>
<name>A0ABX3P218_9BACT</name>
<evidence type="ECO:0000313" key="3">
    <source>
        <dbReference type="Proteomes" id="UP000192277"/>
    </source>
</evidence>
<organism evidence="2 3">
    <name type="scientific">Niastella koreensis</name>
    <dbReference type="NCBI Taxonomy" id="354356"/>
    <lineage>
        <taxon>Bacteria</taxon>
        <taxon>Pseudomonadati</taxon>
        <taxon>Bacteroidota</taxon>
        <taxon>Chitinophagia</taxon>
        <taxon>Chitinophagales</taxon>
        <taxon>Chitinophagaceae</taxon>
        <taxon>Niastella</taxon>
    </lineage>
</organism>
<evidence type="ECO:0000256" key="1">
    <source>
        <dbReference type="SAM" id="Phobius"/>
    </source>
</evidence>